<feature type="domain" description="RRM" evidence="4">
    <location>
        <begin position="2"/>
        <end position="72"/>
    </location>
</feature>
<name>A0ABD3WMK0_SINWO</name>
<evidence type="ECO:0000259" key="4">
    <source>
        <dbReference type="PROSITE" id="PS50102"/>
    </source>
</evidence>
<sequence>MVKIFIGNLSSDTDASDIRPLFEQYGEVAECDVLKNYGFVHMTSDEEANQAISELTGTLVKGNRMRVEKSTGSSKQGGGRGGGGGERGGGKMRGSGRGRGRDSSGHGRGASSSQRDRYPPPPPYHPYYRSPYDYYDRYYPPSRAGERLPLPDDRYPPLYADDRRLPPHPDDRLRERFSLPRYPPLPIDRYDDLRDYYDRYERSRLLPAYDDPYYAERSLHRPPPDYYRRSPPPADRSLAVGPVGQSRETSNGYDYDVAEYRDRMLSSSQGSAAQKSSYSTMYSSYYDRFYNKPSSASSQDGSAVGMGTGISRSLGVSVGNPQHGTPRPGLSMGSMSSQMKQMKVDQGFSNQGPIFF</sequence>
<dbReference type="CDD" id="cd12343">
    <property type="entry name" value="RRM1_2_CoAA_like"/>
    <property type="match status" value="1"/>
</dbReference>
<proteinExistence type="predicted"/>
<keyword evidence="6" id="KW-1185">Reference proteome</keyword>
<reference evidence="5 6" key="1">
    <citation type="submission" date="2024-11" db="EMBL/GenBank/DDBJ databases">
        <title>Chromosome-level genome assembly of the freshwater bivalve Anodonta woodiana.</title>
        <authorList>
            <person name="Chen X."/>
        </authorList>
    </citation>
    <scope>NUCLEOTIDE SEQUENCE [LARGE SCALE GENOMIC DNA]</scope>
    <source>
        <strain evidence="5">MN2024</strain>
        <tissue evidence="5">Gills</tissue>
    </source>
</reference>
<dbReference type="GO" id="GO:0003723">
    <property type="term" value="F:RNA binding"/>
    <property type="evidence" value="ECO:0007669"/>
    <property type="project" value="UniProtKB-UniRule"/>
</dbReference>
<dbReference type="Gene3D" id="3.30.70.330">
    <property type="match status" value="1"/>
</dbReference>
<dbReference type="SMART" id="SM00360">
    <property type="entry name" value="RRM"/>
    <property type="match status" value="1"/>
</dbReference>
<protein>
    <recommendedName>
        <fullName evidence="4">RRM domain-containing protein</fullName>
    </recommendedName>
</protein>
<feature type="region of interest" description="Disordered" evidence="3">
    <location>
        <begin position="215"/>
        <end position="254"/>
    </location>
</feature>
<dbReference type="PROSITE" id="PS50102">
    <property type="entry name" value="RRM"/>
    <property type="match status" value="1"/>
</dbReference>
<feature type="region of interest" description="Disordered" evidence="3">
    <location>
        <begin position="313"/>
        <end position="334"/>
    </location>
</feature>
<evidence type="ECO:0000256" key="1">
    <source>
        <dbReference type="ARBA" id="ARBA00022884"/>
    </source>
</evidence>
<dbReference type="SUPFAM" id="SSF54928">
    <property type="entry name" value="RNA-binding domain, RBD"/>
    <property type="match status" value="1"/>
</dbReference>
<evidence type="ECO:0000256" key="2">
    <source>
        <dbReference type="PROSITE-ProRule" id="PRU00176"/>
    </source>
</evidence>
<feature type="compositionally biased region" description="Gly residues" evidence="3">
    <location>
        <begin position="75"/>
        <end position="97"/>
    </location>
</feature>
<feature type="compositionally biased region" description="Basic and acidic residues" evidence="3">
    <location>
        <begin position="217"/>
        <end position="228"/>
    </location>
</feature>
<feature type="compositionally biased region" description="Basic and acidic residues" evidence="3">
    <location>
        <begin position="144"/>
        <end position="178"/>
    </location>
</feature>
<dbReference type="EMBL" id="JBJQND010000006">
    <property type="protein sequence ID" value="KAL3875211.1"/>
    <property type="molecule type" value="Genomic_DNA"/>
</dbReference>
<dbReference type="Proteomes" id="UP001634394">
    <property type="component" value="Unassembled WGS sequence"/>
</dbReference>
<accession>A0ABD3WMK0</accession>
<evidence type="ECO:0000256" key="3">
    <source>
        <dbReference type="SAM" id="MobiDB-lite"/>
    </source>
</evidence>
<dbReference type="PANTHER" id="PTHR48025">
    <property type="entry name" value="OS02G0815200 PROTEIN"/>
    <property type="match status" value="1"/>
</dbReference>
<feature type="region of interest" description="Disordered" evidence="3">
    <location>
        <begin position="62"/>
        <end position="179"/>
    </location>
</feature>
<dbReference type="Pfam" id="PF00076">
    <property type="entry name" value="RRM_1"/>
    <property type="match status" value="1"/>
</dbReference>
<gene>
    <name evidence="5" type="ORF">ACJMK2_038136</name>
</gene>
<dbReference type="InterPro" id="IPR050502">
    <property type="entry name" value="Euk_RNA-bind_prot"/>
</dbReference>
<dbReference type="InterPro" id="IPR012677">
    <property type="entry name" value="Nucleotide-bd_a/b_plait_sf"/>
</dbReference>
<dbReference type="PANTHER" id="PTHR48025:SF1">
    <property type="entry name" value="RRM DOMAIN-CONTAINING PROTEIN"/>
    <property type="match status" value="1"/>
</dbReference>
<dbReference type="InterPro" id="IPR000504">
    <property type="entry name" value="RRM_dom"/>
</dbReference>
<feature type="compositionally biased region" description="Low complexity" evidence="3">
    <location>
        <begin position="126"/>
        <end position="143"/>
    </location>
</feature>
<organism evidence="5 6">
    <name type="scientific">Sinanodonta woodiana</name>
    <name type="common">Chinese pond mussel</name>
    <name type="synonym">Anodonta woodiana</name>
    <dbReference type="NCBI Taxonomy" id="1069815"/>
    <lineage>
        <taxon>Eukaryota</taxon>
        <taxon>Metazoa</taxon>
        <taxon>Spiralia</taxon>
        <taxon>Lophotrochozoa</taxon>
        <taxon>Mollusca</taxon>
        <taxon>Bivalvia</taxon>
        <taxon>Autobranchia</taxon>
        <taxon>Heteroconchia</taxon>
        <taxon>Palaeoheterodonta</taxon>
        <taxon>Unionida</taxon>
        <taxon>Unionoidea</taxon>
        <taxon>Unionidae</taxon>
        <taxon>Unioninae</taxon>
        <taxon>Sinanodonta</taxon>
    </lineage>
</organism>
<keyword evidence="1 2" id="KW-0694">RNA-binding</keyword>
<dbReference type="AlphaFoldDB" id="A0ABD3WMK0"/>
<comment type="caution">
    <text evidence="5">The sequence shown here is derived from an EMBL/GenBank/DDBJ whole genome shotgun (WGS) entry which is preliminary data.</text>
</comment>
<dbReference type="InterPro" id="IPR035979">
    <property type="entry name" value="RBD_domain_sf"/>
</dbReference>
<evidence type="ECO:0000313" key="5">
    <source>
        <dbReference type="EMBL" id="KAL3875211.1"/>
    </source>
</evidence>
<evidence type="ECO:0000313" key="6">
    <source>
        <dbReference type="Proteomes" id="UP001634394"/>
    </source>
</evidence>